<dbReference type="InterPro" id="IPR056884">
    <property type="entry name" value="NPHP3-like_N"/>
</dbReference>
<dbReference type="SUPFAM" id="SSF52540">
    <property type="entry name" value="P-loop containing nucleoside triphosphate hydrolases"/>
    <property type="match status" value="1"/>
</dbReference>
<feature type="region of interest" description="Disordered" evidence="3">
    <location>
        <begin position="1"/>
        <end position="60"/>
    </location>
</feature>
<dbReference type="InterPro" id="IPR002110">
    <property type="entry name" value="Ankyrin_rpt"/>
</dbReference>
<dbReference type="Pfam" id="PF24809">
    <property type="entry name" value="DUF7708"/>
    <property type="match status" value="1"/>
</dbReference>
<dbReference type="Pfam" id="PF24883">
    <property type="entry name" value="NPHP3_N"/>
    <property type="match status" value="1"/>
</dbReference>
<proteinExistence type="predicted"/>
<sequence length="1255" mass="141110">MSTPKAPSQPPRKRDRFARLLRRGPKPQPSPTPISHPPASPNPSTCTQDLTPSISTGNQDTHSSVAILEPVITSTPKHFWGDALQQLAPEDRSLLLKLVEQPPVNLYHTFEVLIQELEEKRKLCEAKRWTFSLGGHRYSIRKEAEKVVMWLDRFKQAGDVAVNADPVHAGLPWALFRILLQTAVSDHEQLGAVMLGIERVSYVLSRCKIYVELYFKVRQQETDAVRINLEEALTKLHVILLGFIVKALQVMNKSTIGRITNAFWRPEDIISFTNDCSAVEDHLQGAVDGFERILSIRRHQDTLDGFQKLEQVLKDLSVLNDSISCVISTLTDVWDVLSKERRGEVLHWTSSIPHEDHHTMAATGRTSGTAAWIYDRTEFKDWESSSSSKLLWLHGIPGAGKTKIVSRVVDDLRHSRDNQTRLAYFYCSQNEDQRRKAVDILRSIVKQLAVAPSNKIHRELIDIYERKELSGFASAYLSLEETQQILYQTVSSFDETIIVLDALDECYEQDRSTLITAFEKVLKSPPRVRIMISSRRNIDIERQLKKESNVGIEATDNKNDIRTFLKAKIEEDTQRRMRLGINIIPSKLTHRIENTIFRGSEGMFQWASLQIAQLLSLERMADIQDRLGVLPVGLTKTYDELLAKIKSQDGSKPEIAMHTLQSIWASVVPLKIDAILALACQNPDKEGISTVDIDTAYILDSCQNLVLIDSGGISSFSHSSVHDYLQTHRLELGDSHSFITSIYLKMLLSSTSVEMTPPFEALLAAASESWHHQARAADREWKDQSSAYTYLKKFLGAPKEPALAYSRWLTKEREEWDPEEWGTLEPGYPELAACYFGFTTLIQDWINTKKLDINQTNAFGFPLLHFAIATQDEGTFNILLENGANGDSPFPLWAALQVAIRKDDLTYLRVLLERGADPNIGTKDIPALKGNPSYTSDRPFSYTACLLGTAIRCNHKDTVAMLLEHGADVDVELFSSIEERGPEHLVVYAMSRKPEIVKLLLDNPKALQILREDNNLSSSLQAARTWGNYKVIRIILDSAKDIPTKKFIPQAMEALRKPARTGDWISKEIFQAIASRCACGLDLDTNHIPSFALIYACCFRWDSIAEMLMGAGVDINAPCKSLKAGSWTPLVAAAIAGSESTVRLLCHEGVDVNHQTQLELEGMCVNNALAAAVHRKDMITGIDTIIRLLLDHGATPDEGFDQGMEKVMGSSRVIDDDISWRVGTCPDDDYVSDTLFDWEINVYDIDSECLQFESL</sequence>
<dbReference type="InterPro" id="IPR027417">
    <property type="entry name" value="P-loop_NTPase"/>
</dbReference>
<feature type="compositionally biased region" description="Pro residues" evidence="3">
    <location>
        <begin position="26"/>
        <end position="41"/>
    </location>
</feature>
<name>A0A6A5W0E4_9PLEO</name>
<evidence type="ECO:0000256" key="3">
    <source>
        <dbReference type="SAM" id="MobiDB-lite"/>
    </source>
</evidence>
<feature type="compositionally biased region" description="Basic residues" evidence="3">
    <location>
        <begin position="11"/>
        <end position="25"/>
    </location>
</feature>
<dbReference type="Gene3D" id="1.25.40.20">
    <property type="entry name" value="Ankyrin repeat-containing domain"/>
    <property type="match status" value="2"/>
</dbReference>
<organism evidence="5 6">
    <name type="scientific">Amniculicola lignicola CBS 123094</name>
    <dbReference type="NCBI Taxonomy" id="1392246"/>
    <lineage>
        <taxon>Eukaryota</taxon>
        <taxon>Fungi</taxon>
        <taxon>Dikarya</taxon>
        <taxon>Ascomycota</taxon>
        <taxon>Pezizomycotina</taxon>
        <taxon>Dothideomycetes</taxon>
        <taxon>Pleosporomycetidae</taxon>
        <taxon>Pleosporales</taxon>
        <taxon>Amniculicolaceae</taxon>
        <taxon>Amniculicola</taxon>
    </lineage>
</organism>
<dbReference type="InterPro" id="IPR007111">
    <property type="entry name" value="NACHT_NTPase"/>
</dbReference>
<keyword evidence="2" id="KW-0040">ANK repeat</keyword>
<dbReference type="InterPro" id="IPR036770">
    <property type="entry name" value="Ankyrin_rpt-contain_sf"/>
</dbReference>
<dbReference type="SMART" id="SM00248">
    <property type="entry name" value="ANK"/>
    <property type="match status" value="7"/>
</dbReference>
<dbReference type="OrthoDB" id="7464126at2759"/>
<dbReference type="Proteomes" id="UP000799779">
    <property type="component" value="Unassembled WGS sequence"/>
</dbReference>
<keyword evidence="1" id="KW-0677">Repeat</keyword>
<feature type="domain" description="NACHT" evidence="4">
    <location>
        <begin position="389"/>
        <end position="535"/>
    </location>
</feature>
<dbReference type="PANTHER" id="PTHR10039:SF15">
    <property type="entry name" value="NACHT DOMAIN-CONTAINING PROTEIN"/>
    <property type="match status" value="1"/>
</dbReference>
<dbReference type="PANTHER" id="PTHR10039">
    <property type="entry name" value="AMELOGENIN"/>
    <property type="match status" value="1"/>
</dbReference>
<evidence type="ECO:0000313" key="5">
    <source>
        <dbReference type="EMBL" id="KAF1994379.1"/>
    </source>
</evidence>
<evidence type="ECO:0000313" key="6">
    <source>
        <dbReference type="Proteomes" id="UP000799779"/>
    </source>
</evidence>
<feature type="compositionally biased region" description="Polar residues" evidence="3">
    <location>
        <begin position="45"/>
        <end position="60"/>
    </location>
</feature>
<dbReference type="AlphaFoldDB" id="A0A6A5W0E4"/>
<gene>
    <name evidence="5" type="ORF">P154DRAFT_501957</name>
</gene>
<evidence type="ECO:0000256" key="2">
    <source>
        <dbReference type="PROSITE-ProRule" id="PRU00023"/>
    </source>
</evidence>
<dbReference type="Pfam" id="PF12796">
    <property type="entry name" value="Ank_2"/>
    <property type="match status" value="2"/>
</dbReference>
<keyword evidence="6" id="KW-1185">Reference proteome</keyword>
<accession>A0A6A5W0E4</accession>
<dbReference type="PROSITE" id="PS50088">
    <property type="entry name" value="ANK_REPEAT"/>
    <property type="match status" value="2"/>
</dbReference>
<reference evidence="5" key="1">
    <citation type="journal article" date="2020" name="Stud. Mycol.">
        <title>101 Dothideomycetes genomes: a test case for predicting lifestyles and emergence of pathogens.</title>
        <authorList>
            <person name="Haridas S."/>
            <person name="Albert R."/>
            <person name="Binder M."/>
            <person name="Bloem J."/>
            <person name="Labutti K."/>
            <person name="Salamov A."/>
            <person name="Andreopoulos B."/>
            <person name="Baker S."/>
            <person name="Barry K."/>
            <person name="Bills G."/>
            <person name="Bluhm B."/>
            <person name="Cannon C."/>
            <person name="Castanera R."/>
            <person name="Culley D."/>
            <person name="Daum C."/>
            <person name="Ezra D."/>
            <person name="Gonzalez J."/>
            <person name="Henrissat B."/>
            <person name="Kuo A."/>
            <person name="Liang C."/>
            <person name="Lipzen A."/>
            <person name="Lutzoni F."/>
            <person name="Magnuson J."/>
            <person name="Mondo S."/>
            <person name="Nolan M."/>
            <person name="Ohm R."/>
            <person name="Pangilinan J."/>
            <person name="Park H.-J."/>
            <person name="Ramirez L."/>
            <person name="Alfaro M."/>
            <person name="Sun H."/>
            <person name="Tritt A."/>
            <person name="Yoshinaga Y."/>
            <person name="Zwiers L.-H."/>
            <person name="Turgeon B."/>
            <person name="Goodwin S."/>
            <person name="Spatafora J."/>
            <person name="Crous P."/>
            <person name="Grigoriev I."/>
        </authorList>
    </citation>
    <scope>NUCLEOTIDE SEQUENCE</scope>
    <source>
        <strain evidence="5">CBS 123094</strain>
    </source>
</reference>
<feature type="repeat" description="ANK" evidence="2">
    <location>
        <begin position="895"/>
        <end position="923"/>
    </location>
</feature>
<dbReference type="InterPro" id="IPR056125">
    <property type="entry name" value="DUF7708"/>
</dbReference>
<dbReference type="SUPFAM" id="SSF48403">
    <property type="entry name" value="Ankyrin repeat"/>
    <property type="match status" value="1"/>
</dbReference>
<dbReference type="PROSITE" id="PS50837">
    <property type="entry name" value="NACHT"/>
    <property type="match status" value="1"/>
</dbReference>
<dbReference type="Gene3D" id="3.40.50.300">
    <property type="entry name" value="P-loop containing nucleotide triphosphate hydrolases"/>
    <property type="match status" value="1"/>
</dbReference>
<evidence type="ECO:0000256" key="1">
    <source>
        <dbReference type="ARBA" id="ARBA00022737"/>
    </source>
</evidence>
<protein>
    <submittedName>
        <fullName evidence="5">Ankyrin</fullName>
    </submittedName>
</protein>
<dbReference type="EMBL" id="ML977662">
    <property type="protein sequence ID" value="KAF1994379.1"/>
    <property type="molecule type" value="Genomic_DNA"/>
</dbReference>
<feature type="repeat" description="ANK" evidence="2">
    <location>
        <begin position="1125"/>
        <end position="1157"/>
    </location>
</feature>
<evidence type="ECO:0000259" key="4">
    <source>
        <dbReference type="PROSITE" id="PS50837"/>
    </source>
</evidence>